<gene>
    <name evidence="2" type="ORF">ACFQQL_02090</name>
</gene>
<dbReference type="PANTHER" id="PTHR33164">
    <property type="entry name" value="TRANSCRIPTIONAL REGULATOR, MARR FAMILY"/>
    <property type="match status" value="1"/>
</dbReference>
<dbReference type="InterPro" id="IPR039422">
    <property type="entry name" value="MarR/SlyA-like"/>
</dbReference>
<protein>
    <submittedName>
        <fullName evidence="2">MarR family winged helix-turn-helix transcriptional regulator</fullName>
    </submittedName>
</protein>
<proteinExistence type="predicted"/>
<dbReference type="Gene3D" id="1.10.10.10">
    <property type="entry name" value="Winged helix-like DNA-binding domain superfamily/Winged helix DNA-binding domain"/>
    <property type="match status" value="1"/>
</dbReference>
<dbReference type="SUPFAM" id="SSF46785">
    <property type="entry name" value="Winged helix' DNA-binding domain"/>
    <property type="match status" value="1"/>
</dbReference>
<sequence>MHVDRARVGNLLGAVSLAVSDLTLTGAARTAGVSSTAASALVTLSVRPGLSVTDLGRRVGLSQPAAARMVEGLESAGLAERRRGRRRGVAVHLTSAGLEVAGRVLGTREESLGELVDALDPSQQGQLSELLTVLLGGLYGRIGNAQYICRLCDRDSCQSDATCPIGDAEEADGGDTSTANRGRLIAGLVRESGVRRDRQPPSHSHE</sequence>
<reference evidence="3" key="1">
    <citation type="journal article" date="2019" name="Int. J. Syst. Evol. Microbiol.">
        <title>The Global Catalogue of Microorganisms (GCM) 10K type strain sequencing project: providing services to taxonomists for standard genome sequencing and annotation.</title>
        <authorList>
            <consortium name="The Broad Institute Genomics Platform"/>
            <consortium name="The Broad Institute Genome Sequencing Center for Infectious Disease"/>
            <person name="Wu L."/>
            <person name="Ma J."/>
        </authorList>
    </citation>
    <scope>NUCLEOTIDE SEQUENCE [LARGE SCALE GENOMIC DNA]</scope>
    <source>
        <strain evidence="3">JCM 1490</strain>
    </source>
</reference>
<evidence type="ECO:0000259" key="1">
    <source>
        <dbReference type="PROSITE" id="PS50995"/>
    </source>
</evidence>
<organism evidence="2 3">
    <name type="scientific">Georgenia alba</name>
    <dbReference type="NCBI Taxonomy" id="2233858"/>
    <lineage>
        <taxon>Bacteria</taxon>
        <taxon>Bacillati</taxon>
        <taxon>Actinomycetota</taxon>
        <taxon>Actinomycetes</taxon>
        <taxon>Micrococcales</taxon>
        <taxon>Bogoriellaceae</taxon>
        <taxon>Georgenia</taxon>
    </lineage>
</organism>
<dbReference type="SMART" id="SM00347">
    <property type="entry name" value="HTH_MARR"/>
    <property type="match status" value="1"/>
</dbReference>
<dbReference type="PANTHER" id="PTHR33164:SF57">
    <property type="entry name" value="MARR-FAMILY TRANSCRIPTIONAL REGULATOR"/>
    <property type="match status" value="1"/>
</dbReference>
<evidence type="ECO:0000313" key="2">
    <source>
        <dbReference type="EMBL" id="MFC7403886.1"/>
    </source>
</evidence>
<dbReference type="InterPro" id="IPR036390">
    <property type="entry name" value="WH_DNA-bd_sf"/>
</dbReference>
<feature type="domain" description="HTH marR-type" evidence="1">
    <location>
        <begin position="5"/>
        <end position="136"/>
    </location>
</feature>
<dbReference type="PROSITE" id="PS50995">
    <property type="entry name" value="HTH_MARR_2"/>
    <property type="match status" value="1"/>
</dbReference>
<dbReference type="RefSeq" id="WP_382390768.1">
    <property type="nucleotide sequence ID" value="NZ_JBHTCQ010000001.1"/>
</dbReference>
<dbReference type="Proteomes" id="UP001596455">
    <property type="component" value="Unassembled WGS sequence"/>
</dbReference>
<accession>A0ABW2Q321</accession>
<comment type="caution">
    <text evidence="2">The sequence shown here is derived from an EMBL/GenBank/DDBJ whole genome shotgun (WGS) entry which is preliminary data.</text>
</comment>
<name>A0ABW2Q321_9MICO</name>
<dbReference type="EMBL" id="JBHTCQ010000001">
    <property type="protein sequence ID" value="MFC7403886.1"/>
    <property type="molecule type" value="Genomic_DNA"/>
</dbReference>
<dbReference type="InterPro" id="IPR036388">
    <property type="entry name" value="WH-like_DNA-bd_sf"/>
</dbReference>
<evidence type="ECO:0000313" key="3">
    <source>
        <dbReference type="Proteomes" id="UP001596455"/>
    </source>
</evidence>
<dbReference type="InterPro" id="IPR000835">
    <property type="entry name" value="HTH_MarR-typ"/>
</dbReference>
<dbReference type="Pfam" id="PF12802">
    <property type="entry name" value="MarR_2"/>
    <property type="match status" value="1"/>
</dbReference>
<keyword evidence="3" id="KW-1185">Reference proteome</keyword>